<dbReference type="InterPro" id="IPR005323">
    <property type="entry name" value="CBM41_pullulanase"/>
</dbReference>
<dbReference type="SUPFAM" id="SSF51445">
    <property type="entry name" value="(Trans)glycosidases"/>
    <property type="match status" value="1"/>
</dbReference>
<gene>
    <name evidence="12" type="ORF">OQI_38935</name>
</gene>
<dbReference type="Pfam" id="PF02922">
    <property type="entry name" value="CBM_48"/>
    <property type="match status" value="1"/>
</dbReference>
<dbReference type="RefSeq" id="WP_318275781.1">
    <property type="nucleotide sequence ID" value="NZ_MRYD01000561.1"/>
</dbReference>
<dbReference type="SUPFAM" id="SSF49452">
    <property type="entry name" value="Starch-binding domain-like"/>
    <property type="match status" value="2"/>
</dbReference>
<evidence type="ECO:0000256" key="6">
    <source>
        <dbReference type="ARBA" id="ARBA00022837"/>
    </source>
</evidence>
<dbReference type="Gene3D" id="2.60.40.1110">
    <property type="match status" value="2"/>
</dbReference>
<dbReference type="EC" id="3.2.1.1" evidence="3"/>
<proteinExistence type="inferred from homology"/>
<dbReference type="InterPro" id="IPR017853">
    <property type="entry name" value="GH"/>
</dbReference>
<keyword evidence="5" id="KW-0378">Hydrolase</keyword>
<feature type="non-terminal residue" evidence="12">
    <location>
        <position position="579"/>
    </location>
</feature>
<dbReference type="PANTHER" id="PTHR43002">
    <property type="entry name" value="GLYCOGEN DEBRANCHING ENZYME"/>
    <property type="match status" value="1"/>
</dbReference>
<dbReference type="Gene3D" id="3.20.20.80">
    <property type="entry name" value="Glycosidases"/>
    <property type="match status" value="1"/>
</dbReference>
<dbReference type="GO" id="GO:0005524">
    <property type="term" value="F:ATP binding"/>
    <property type="evidence" value="ECO:0007669"/>
    <property type="project" value="UniProtKB-KW"/>
</dbReference>
<feature type="domain" description="Pullulanase carbohydrate-binding module 41" evidence="10">
    <location>
        <begin position="110"/>
        <end position="199"/>
    </location>
</feature>
<evidence type="ECO:0000256" key="5">
    <source>
        <dbReference type="ARBA" id="ARBA00022801"/>
    </source>
</evidence>
<feature type="domain" description="Pullulanase carbohydrate-binding module 41" evidence="10">
    <location>
        <begin position="12"/>
        <end position="91"/>
    </location>
</feature>
<dbReference type="InterPro" id="IPR014756">
    <property type="entry name" value="Ig_E-set"/>
</dbReference>
<keyword evidence="6" id="KW-0106">Calcium</keyword>
<evidence type="ECO:0000256" key="1">
    <source>
        <dbReference type="ARBA" id="ARBA00000548"/>
    </source>
</evidence>
<dbReference type="EMBL" id="MRYD01000561">
    <property type="protein sequence ID" value="OSZ55372.1"/>
    <property type="molecule type" value="Genomic_DNA"/>
</dbReference>
<evidence type="ECO:0000256" key="7">
    <source>
        <dbReference type="ARBA" id="ARBA00023295"/>
    </source>
</evidence>
<comment type="catalytic activity">
    <reaction evidence="1">
        <text>Endohydrolysis of (1-&gt;4)-alpha-D-glucosidic linkages in polysaccharides containing three or more (1-&gt;4)-alpha-linked D-glucose units.</text>
        <dbReference type="EC" id="3.2.1.1"/>
    </reaction>
</comment>
<evidence type="ECO:0000313" key="13">
    <source>
        <dbReference type="Proteomes" id="UP000194266"/>
    </source>
</evidence>
<dbReference type="InterPro" id="IPR013784">
    <property type="entry name" value="Carb-bd-like_fold"/>
</dbReference>
<dbReference type="Pfam" id="PF03714">
    <property type="entry name" value="PUD"/>
    <property type="match status" value="2"/>
</dbReference>
<keyword evidence="13" id="KW-1185">Reference proteome</keyword>
<feature type="domain" description="Glycoside hydrolase family 13 N-terminal" evidence="9">
    <location>
        <begin position="340"/>
        <end position="418"/>
    </location>
</feature>
<dbReference type="InterPro" id="IPR040671">
    <property type="entry name" value="Pullulanase_N2"/>
</dbReference>
<evidence type="ECO:0000256" key="3">
    <source>
        <dbReference type="ARBA" id="ARBA00012595"/>
    </source>
</evidence>
<protein>
    <recommendedName>
        <fullName evidence="3">alpha-amylase</fullName>
        <ecNumber evidence="3">3.2.1.1</ecNumber>
    </recommendedName>
    <alternativeName>
        <fullName evidence="8">1,4-alpha-D-glucan glucanohydrolase</fullName>
    </alternativeName>
</protein>
<feature type="domain" description="Pullulanase N2" evidence="11">
    <location>
        <begin position="216"/>
        <end position="330"/>
    </location>
</feature>
<dbReference type="Gene3D" id="2.60.40.10">
    <property type="entry name" value="Immunoglobulins"/>
    <property type="match status" value="1"/>
</dbReference>
<reference evidence="12 13" key="1">
    <citation type="submission" date="2016-12" db="EMBL/GenBank/DDBJ databases">
        <title>Genome Mining:The Detection of Biosynthetic Gene Clusters to Aid in the Expression of Curamycin A produced by Streptomyces sp. strain CZA14.</title>
        <authorList>
            <person name="Durrell K.A."/>
            <person name="Kirby B.M."/>
            <person name="Khan W."/>
            <person name="Mthethwa T."/>
            <person name="Le Roes-Hill M."/>
        </authorList>
    </citation>
    <scope>NUCLEOTIDE SEQUENCE [LARGE SCALE GENOMIC DNA]</scope>
    <source>
        <strain evidence="12 13">CZA14</strain>
    </source>
</reference>
<dbReference type="CDD" id="cd02860">
    <property type="entry name" value="E_set_Pullulanase"/>
    <property type="match status" value="1"/>
</dbReference>
<dbReference type="SUPFAM" id="SSF81296">
    <property type="entry name" value="E set domains"/>
    <property type="match status" value="2"/>
</dbReference>
<dbReference type="CDD" id="cd10315">
    <property type="entry name" value="CBM41_pullulanase"/>
    <property type="match status" value="2"/>
</dbReference>
<dbReference type="Gene3D" id="2.60.40.1130">
    <property type="entry name" value="Rab geranylgeranyltransferase alpha-subunit, insert domain"/>
    <property type="match status" value="1"/>
</dbReference>
<keyword evidence="7" id="KW-0326">Glycosidase</keyword>
<accession>A0ABX3Y6M6</accession>
<dbReference type="InterPro" id="IPR013783">
    <property type="entry name" value="Ig-like_fold"/>
</dbReference>
<sequence>LKPRPSAVDRPYAVVHYQRPDGDYDGWRLKSSAGTADFIGRDAFGAFAWVQLDDGVGNVTYTVEKDGAADGPQRAFEPARTGEVWIEQGEDGQAVTAPEGAYPPQDQRKAVLHYHRADGDYDGWGLHTWTGAANPTDWTKPLQPVARDTFGVTFEVPLAEGATSLSYIVHRGDEKDISSDRSLDFAGHGKEVWLIGGTDGYLLPTVGSAPELDLGTAKAQWIDAETVVWKVKATDATSQQLVYAPRGDITIEEGALSHEGHWLRLAPTTLSDAQKAAHPHLKDHPAFTVDPRDRDRVRTALRGQVIATQRAANGALLAATGVQIPGVLDDLYGEARNARLGPVLDRGRPTLSVWAPTARSVSLELDGRQVPMRRDGDTGVWSVTGSRAWTGKPYRYAVTVWAPSVRRIVTNKVTDPYSVALTADSARSLIVDLDDKALKPAGWSGLDKPEAVPLKEAQIQELHVRDHSVEDSTVPAGERGTYAAFSRKNSAGNRHLRALAEAGTSYVHLLPAFDIATIPEDKSDRATVDCDLASFPADSDKQQECVAKAAAKDAYNWGYDPYHYTVPEGSYSTDPDGTD</sequence>
<dbReference type="InterPro" id="IPR004193">
    <property type="entry name" value="Glyco_hydro_13_N"/>
</dbReference>
<keyword evidence="12" id="KW-0547">Nucleotide-binding</keyword>
<comment type="caution">
    <text evidence="12">The sequence shown here is derived from an EMBL/GenBank/DDBJ whole genome shotgun (WGS) entry which is preliminary data.</text>
</comment>
<evidence type="ECO:0000313" key="12">
    <source>
        <dbReference type="EMBL" id="OSZ55372.1"/>
    </source>
</evidence>
<keyword evidence="12" id="KW-0067">ATP-binding</keyword>
<evidence type="ECO:0000256" key="4">
    <source>
        <dbReference type="ARBA" id="ARBA00022729"/>
    </source>
</evidence>
<keyword evidence="4" id="KW-0732">Signal</keyword>
<comment type="similarity">
    <text evidence="2">Belongs to the glycosyl hydrolase 13 family.</text>
</comment>
<organism evidence="12 13">
    <name type="scientific">Streptomyces pharetrae CZA14</name>
    <dbReference type="NCBI Taxonomy" id="1144883"/>
    <lineage>
        <taxon>Bacteria</taxon>
        <taxon>Bacillati</taxon>
        <taxon>Actinomycetota</taxon>
        <taxon>Actinomycetes</taxon>
        <taxon>Kitasatosporales</taxon>
        <taxon>Streptomycetaceae</taxon>
        <taxon>Streptomyces</taxon>
    </lineage>
</organism>
<dbReference type="Proteomes" id="UP000194266">
    <property type="component" value="Unassembled WGS sequence"/>
</dbReference>
<evidence type="ECO:0000259" key="11">
    <source>
        <dbReference type="Pfam" id="PF17967"/>
    </source>
</evidence>
<feature type="non-terminal residue" evidence="12">
    <location>
        <position position="1"/>
    </location>
</feature>
<evidence type="ECO:0000256" key="8">
    <source>
        <dbReference type="ARBA" id="ARBA00030238"/>
    </source>
</evidence>
<evidence type="ECO:0000259" key="9">
    <source>
        <dbReference type="Pfam" id="PF02922"/>
    </source>
</evidence>
<name>A0ABX3Y6M6_9ACTN</name>
<evidence type="ECO:0000259" key="10">
    <source>
        <dbReference type="Pfam" id="PF03714"/>
    </source>
</evidence>
<evidence type="ECO:0000256" key="2">
    <source>
        <dbReference type="ARBA" id="ARBA00008061"/>
    </source>
</evidence>
<dbReference type="Pfam" id="PF17967">
    <property type="entry name" value="Pullulanase_N2"/>
    <property type="match status" value="1"/>
</dbReference>